<dbReference type="Proteomes" id="UP000078200">
    <property type="component" value="Unassembled WGS sequence"/>
</dbReference>
<dbReference type="STRING" id="7395.A0A1A9VDQ5"/>
<dbReference type="Pfam" id="PF00459">
    <property type="entry name" value="Inositol_P"/>
    <property type="match status" value="1"/>
</dbReference>
<dbReference type="GO" id="GO:0004441">
    <property type="term" value="F:inositol-1,4-bisphosphate 1-phosphatase activity"/>
    <property type="evidence" value="ECO:0007669"/>
    <property type="project" value="UniProtKB-EC"/>
</dbReference>
<dbReference type="GO" id="GO:0046854">
    <property type="term" value="P:phosphatidylinositol phosphate biosynthetic process"/>
    <property type="evidence" value="ECO:0007669"/>
    <property type="project" value="InterPro"/>
</dbReference>
<evidence type="ECO:0000313" key="19">
    <source>
        <dbReference type="EnsemblMetazoa" id="GAUT033941-PA"/>
    </source>
</evidence>
<evidence type="ECO:0000256" key="16">
    <source>
        <dbReference type="ARBA" id="ARBA00044544"/>
    </source>
</evidence>
<evidence type="ECO:0000256" key="1">
    <source>
        <dbReference type="ARBA" id="ARBA00001946"/>
    </source>
</evidence>
<dbReference type="SUPFAM" id="SSF56655">
    <property type="entry name" value="Carbohydrate phosphatase"/>
    <property type="match status" value="1"/>
</dbReference>
<name>A0A1A9VDQ5_GLOAU</name>
<keyword evidence="6" id="KW-0378">Hydrolase</keyword>
<accession>A0A1A9VDQ5</accession>
<dbReference type="CDD" id="cd01640">
    <property type="entry name" value="IPPase"/>
    <property type="match status" value="1"/>
</dbReference>
<evidence type="ECO:0000256" key="18">
    <source>
        <dbReference type="PIRSR" id="PIRSR600760-2"/>
    </source>
</evidence>
<evidence type="ECO:0000313" key="20">
    <source>
        <dbReference type="Proteomes" id="UP000078200"/>
    </source>
</evidence>
<evidence type="ECO:0000256" key="13">
    <source>
        <dbReference type="ARBA" id="ARBA00044479"/>
    </source>
</evidence>
<protein>
    <recommendedName>
        <fullName evidence="8">3'(2'),5'-bisphosphate nucleotidase 1</fullName>
        <ecNumber evidence="15">3.1.3.57</ecNumber>
        <ecNumber evidence="3">3.1.3.7</ecNumber>
    </recommendedName>
    <alternativeName>
        <fullName evidence="16">3'-phosphoadenosine 5'-phosphate phosphatase</fullName>
    </alternativeName>
    <alternativeName>
        <fullName evidence="9">Bisphosphate 3'-nucleotidase 1</fullName>
    </alternativeName>
    <alternativeName>
        <fullName evidence="17">Inositol-polyphosphate 1-phosphatase</fullName>
    </alternativeName>
</protein>
<dbReference type="Gene3D" id="3.30.540.10">
    <property type="entry name" value="Fructose-1,6-Bisphosphatase, subunit A, domain 1"/>
    <property type="match status" value="1"/>
</dbReference>
<keyword evidence="5 18" id="KW-0479">Metal-binding</keyword>
<organism evidence="19 20">
    <name type="scientific">Glossina austeni</name>
    <name type="common">Savannah tsetse fly</name>
    <dbReference type="NCBI Taxonomy" id="7395"/>
    <lineage>
        <taxon>Eukaryota</taxon>
        <taxon>Metazoa</taxon>
        <taxon>Ecdysozoa</taxon>
        <taxon>Arthropoda</taxon>
        <taxon>Hexapoda</taxon>
        <taxon>Insecta</taxon>
        <taxon>Pterygota</taxon>
        <taxon>Neoptera</taxon>
        <taxon>Endopterygota</taxon>
        <taxon>Diptera</taxon>
        <taxon>Brachycera</taxon>
        <taxon>Muscomorpha</taxon>
        <taxon>Hippoboscoidea</taxon>
        <taxon>Glossinidae</taxon>
        <taxon>Glossina</taxon>
    </lineage>
</organism>
<feature type="binding site" evidence="18">
    <location>
        <position position="118"/>
    </location>
    <ligand>
        <name>Mg(2+)</name>
        <dbReference type="ChEBI" id="CHEBI:18420"/>
        <label>1</label>
        <note>catalytic</note>
    </ligand>
</feature>
<evidence type="ECO:0000256" key="14">
    <source>
        <dbReference type="ARBA" id="ARBA00044484"/>
    </source>
</evidence>
<dbReference type="FunFam" id="3.30.540.10:FF:000023">
    <property type="entry name" value="Protein CBR-TAG-231"/>
    <property type="match status" value="1"/>
</dbReference>
<dbReference type="InterPro" id="IPR000760">
    <property type="entry name" value="Inositol_monophosphatase-like"/>
</dbReference>
<dbReference type="FunFam" id="3.40.190.80:FF:000006">
    <property type="entry name" value="Bisphosphate nucleotidase 1"/>
    <property type="match status" value="1"/>
</dbReference>
<evidence type="ECO:0000256" key="15">
    <source>
        <dbReference type="ARBA" id="ARBA00044519"/>
    </source>
</evidence>
<dbReference type="Gene3D" id="3.40.190.80">
    <property type="match status" value="1"/>
</dbReference>
<dbReference type="PANTHER" id="PTHR43028:SF5">
    <property type="entry name" value="3'(2'),5'-BISPHOSPHATE NUCLEOTIDASE 1"/>
    <property type="match status" value="1"/>
</dbReference>
<evidence type="ECO:0000256" key="8">
    <source>
        <dbReference type="ARBA" id="ARBA00040342"/>
    </source>
</evidence>
<evidence type="ECO:0000256" key="7">
    <source>
        <dbReference type="ARBA" id="ARBA00022842"/>
    </source>
</evidence>
<reference evidence="19" key="1">
    <citation type="submission" date="2020-05" db="UniProtKB">
        <authorList>
            <consortium name="EnsemblMetazoa"/>
        </authorList>
    </citation>
    <scope>IDENTIFICATION</scope>
    <source>
        <strain evidence="19">TTRI</strain>
    </source>
</reference>
<dbReference type="InterPro" id="IPR050725">
    <property type="entry name" value="CysQ/Inositol_MonoPase"/>
</dbReference>
<dbReference type="EC" id="3.1.3.7" evidence="3"/>
<dbReference type="InterPro" id="IPR020550">
    <property type="entry name" value="Inositol_monophosphatase_CS"/>
</dbReference>
<feature type="binding site" evidence="18">
    <location>
        <position position="116"/>
    </location>
    <ligand>
        <name>Mg(2+)</name>
        <dbReference type="ChEBI" id="CHEBI:18420"/>
        <label>1</label>
        <note>catalytic</note>
    </ligand>
</feature>
<dbReference type="GO" id="GO:0008441">
    <property type="term" value="F:3'(2'),5'-bisphosphate nucleotidase activity"/>
    <property type="evidence" value="ECO:0007669"/>
    <property type="project" value="UniProtKB-EC"/>
</dbReference>
<proteinExistence type="inferred from homology"/>
<dbReference type="EnsemblMetazoa" id="GAUT033941-RA">
    <property type="protein sequence ID" value="GAUT033941-PA"/>
    <property type="gene ID" value="GAUT033941"/>
</dbReference>
<evidence type="ECO:0000256" key="3">
    <source>
        <dbReference type="ARBA" id="ARBA00012633"/>
    </source>
</evidence>
<evidence type="ECO:0000256" key="6">
    <source>
        <dbReference type="ARBA" id="ARBA00022801"/>
    </source>
</evidence>
<evidence type="ECO:0000256" key="11">
    <source>
        <dbReference type="ARBA" id="ARBA00044466"/>
    </source>
</evidence>
<keyword evidence="4" id="KW-0452">Lithium</keyword>
<feature type="binding site" evidence="18">
    <location>
        <position position="243"/>
    </location>
    <ligand>
        <name>Mg(2+)</name>
        <dbReference type="ChEBI" id="CHEBI:18420"/>
        <label>1</label>
        <note>catalytic</note>
    </ligand>
</feature>
<evidence type="ECO:0000256" key="9">
    <source>
        <dbReference type="ARBA" id="ARBA00041815"/>
    </source>
</evidence>
<sequence length="307" mass="33426">MAIVEPLIMRVMALSFNTAKRAGAIIREVMQGGNLNIVDKGKDDLQTEADRSAQRLIVASLSKQFPKVKIIGEEELVDQSIKEEWLVTEGDAELVKLNCPEEWSDVKEEDMVIWVDPLDGTSEYTHGLLEHVTVLVGIAVNDSAVGGIIHQPFYKQTNGEMGRTVWGLKGLGTGGFKSSSPPNDKFIVSTTRSHSNALIQASIDALSPTEVVRVGGAGFKVLHLLEGKAHAYVFASSGCKKWDTCGPEAVLEAEGGILTDLRGQHYSYANEVEHANRGGVLAATNKTCHEDIIKKMPSHIFEAMQKM</sequence>
<evidence type="ECO:0000256" key="12">
    <source>
        <dbReference type="ARBA" id="ARBA00044478"/>
    </source>
</evidence>
<keyword evidence="7 18" id="KW-0460">Magnesium</keyword>
<dbReference type="PROSITE" id="PS00630">
    <property type="entry name" value="IMP_2"/>
    <property type="match status" value="1"/>
</dbReference>
<dbReference type="VEuPathDB" id="VectorBase:GAUT033941"/>
<comment type="similarity">
    <text evidence="2">Belongs to the inositol monophosphatase superfamily.</text>
</comment>
<dbReference type="InterPro" id="IPR020583">
    <property type="entry name" value="Inositol_monoP_metal-BS"/>
</dbReference>
<comment type="catalytic activity">
    <reaction evidence="10">
        <text>1D-myo-inositol 1,3,4-trisphosphate + H2O = 1D-myo-inositol 3,4-bisphosphate + phosphate</text>
        <dbReference type="Rhea" id="RHEA:70319"/>
        <dbReference type="ChEBI" id="CHEBI:15377"/>
        <dbReference type="ChEBI" id="CHEBI:43474"/>
        <dbReference type="ChEBI" id="CHEBI:58414"/>
        <dbReference type="ChEBI" id="CHEBI:83241"/>
    </reaction>
    <physiologicalReaction direction="left-to-right" evidence="10">
        <dbReference type="Rhea" id="RHEA:70320"/>
    </physiologicalReaction>
</comment>
<evidence type="ECO:0000256" key="17">
    <source>
        <dbReference type="ARBA" id="ARBA00044554"/>
    </source>
</evidence>
<comment type="catalytic activity">
    <reaction evidence="12">
        <text>1D-myo-inositol 1,4-bisphosphate + H2O = 1D-myo-inositol 4-phosphate + phosphate</text>
        <dbReference type="Rhea" id="RHEA:15553"/>
        <dbReference type="ChEBI" id="CHEBI:15377"/>
        <dbReference type="ChEBI" id="CHEBI:43474"/>
        <dbReference type="ChEBI" id="CHEBI:58282"/>
        <dbReference type="ChEBI" id="CHEBI:58469"/>
        <dbReference type="EC" id="3.1.3.57"/>
    </reaction>
    <physiologicalReaction direction="left-to-right" evidence="12">
        <dbReference type="Rhea" id="RHEA:15554"/>
    </physiologicalReaction>
</comment>
<feature type="binding site" evidence="18">
    <location>
        <position position="119"/>
    </location>
    <ligand>
        <name>Mg(2+)</name>
        <dbReference type="ChEBI" id="CHEBI:18420"/>
        <label>1</label>
        <note>catalytic</note>
    </ligand>
</feature>
<dbReference type="PRINTS" id="PR00377">
    <property type="entry name" value="IMPHPHTASES"/>
</dbReference>
<dbReference type="EC" id="3.1.3.57" evidence="15"/>
<dbReference type="PANTHER" id="PTHR43028">
    <property type="entry name" value="3'(2'),5'-BISPHOSPHATE NUCLEOTIDASE 1"/>
    <property type="match status" value="1"/>
</dbReference>
<evidence type="ECO:0000256" key="4">
    <source>
        <dbReference type="ARBA" id="ARBA00022671"/>
    </source>
</evidence>
<dbReference type="PROSITE" id="PS00629">
    <property type="entry name" value="IMP_1"/>
    <property type="match status" value="1"/>
</dbReference>
<comment type="catalytic activity">
    <reaction evidence="14">
        <text>3'-phosphoadenylyl sulfate + H2O = adenosine 5'-phosphosulfate + phosphate</text>
        <dbReference type="Rhea" id="RHEA:77639"/>
        <dbReference type="ChEBI" id="CHEBI:15377"/>
        <dbReference type="ChEBI" id="CHEBI:43474"/>
        <dbReference type="ChEBI" id="CHEBI:58243"/>
        <dbReference type="ChEBI" id="CHEBI:58339"/>
        <dbReference type="EC" id="3.1.3.7"/>
    </reaction>
    <physiologicalReaction direction="left-to-right" evidence="14">
        <dbReference type="Rhea" id="RHEA:77640"/>
    </physiologicalReaction>
</comment>
<feature type="binding site" evidence="18">
    <location>
        <position position="73"/>
    </location>
    <ligand>
        <name>Mg(2+)</name>
        <dbReference type="ChEBI" id="CHEBI:18420"/>
        <label>1</label>
        <note>catalytic</note>
    </ligand>
</feature>
<comment type="catalytic activity">
    <reaction evidence="13">
        <text>adenosine 3',5'-bisphosphate + H2O = AMP + phosphate</text>
        <dbReference type="Rhea" id="RHEA:10040"/>
        <dbReference type="ChEBI" id="CHEBI:15377"/>
        <dbReference type="ChEBI" id="CHEBI:43474"/>
        <dbReference type="ChEBI" id="CHEBI:58343"/>
        <dbReference type="ChEBI" id="CHEBI:456215"/>
        <dbReference type="EC" id="3.1.3.7"/>
    </reaction>
    <physiologicalReaction direction="left-to-right" evidence="13">
        <dbReference type="Rhea" id="RHEA:10041"/>
    </physiologicalReaction>
</comment>
<evidence type="ECO:0000256" key="10">
    <source>
        <dbReference type="ARBA" id="ARBA00044465"/>
    </source>
</evidence>
<dbReference type="AlphaFoldDB" id="A0A1A9VDQ5"/>
<evidence type="ECO:0000256" key="5">
    <source>
        <dbReference type="ARBA" id="ARBA00022723"/>
    </source>
</evidence>
<comment type="catalytic activity">
    <reaction evidence="11">
        <text>adenosine 2',5'-bisphosphate + H2O = AMP + phosphate</text>
        <dbReference type="Rhea" id="RHEA:77643"/>
        <dbReference type="ChEBI" id="CHEBI:15377"/>
        <dbReference type="ChEBI" id="CHEBI:43474"/>
        <dbReference type="ChEBI" id="CHEBI:194156"/>
        <dbReference type="ChEBI" id="CHEBI:456215"/>
        <dbReference type="EC" id="3.1.3.7"/>
    </reaction>
    <physiologicalReaction direction="left-to-right" evidence="11">
        <dbReference type="Rhea" id="RHEA:77644"/>
    </physiologicalReaction>
</comment>
<dbReference type="GO" id="GO:0046872">
    <property type="term" value="F:metal ion binding"/>
    <property type="evidence" value="ECO:0007669"/>
    <property type="project" value="UniProtKB-KW"/>
</dbReference>
<comment type="cofactor">
    <cofactor evidence="1 18">
        <name>Mg(2+)</name>
        <dbReference type="ChEBI" id="CHEBI:18420"/>
    </cofactor>
</comment>
<keyword evidence="20" id="KW-1185">Reference proteome</keyword>
<evidence type="ECO:0000256" key="2">
    <source>
        <dbReference type="ARBA" id="ARBA00009759"/>
    </source>
</evidence>